<dbReference type="CDD" id="cd06263">
    <property type="entry name" value="MAM"/>
    <property type="match status" value="6"/>
</dbReference>
<feature type="signal peptide" evidence="7">
    <location>
        <begin position="1"/>
        <end position="19"/>
    </location>
</feature>
<keyword evidence="3 5" id="KW-1015">Disulfide bond</keyword>
<proteinExistence type="predicted"/>
<feature type="disulfide bond" evidence="5">
    <location>
        <begin position="1393"/>
        <end position="1454"/>
    </location>
</feature>
<name>A0A9Q1BF83_HOLLE</name>
<dbReference type="FunFam" id="3.10.250.10:FF:000011">
    <property type="entry name" value="Scavenger receptor class A member 5"/>
    <property type="match status" value="1"/>
</dbReference>
<dbReference type="PROSITE" id="PS50287">
    <property type="entry name" value="SRCR_2"/>
    <property type="match status" value="3"/>
</dbReference>
<dbReference type="InterPro" id="IPR051560">
    <property type="entry name" value="MAM_domain-containing"/>
</dbReference>
<sequence>MLFLRAFLCLVYFAAVSEAFSSYYDWWGNNNPAVNSSFSSYYDWWGTNNPAVTLWGDIQGIRLAGGGSSSGRVEVLYNGEWGTVCDDNWDWNDATVACRQLGYPGVVAVYHFANFGQGTGRIWMDGLHCYGYESSLSDCPHNGFGQHDCSHYEDAGVVCGDSATTATSPFSSYYDWWGTNNPAVTLPFSSYYDWWGTNNPAVTLWGDIQGIRLAGGGSSSGRVEVLYNGEWGTVCDDNWDWNDATVACRQLGYPGAVAVYHFANFGQGTGRIWMDGLHCYGYESSLSDCPHNGFGQHDCSHYEDAGVVCGDSNTTATSPIHGSLTTPMCYCDSLCVQFNDCCDYCEDATTTISPTQYTTVPSPTQLNCTFDYGTCGYYQRSDDDFDWTRHQYSTSSVDTGPSGDHTTGTGWYMYVETSSPVECNWTAKLSSSRQDPTDDRGFCLVFYYHMYGNSIGTLNVFISSGNTDNLIFNQSQSQGDEWRQAAVHFTSYSDWQVTFEAIDGSSYTGDIAIDDISFNPGPCSSRELNCTFDYGTCGYYQRSDDDFDWTRHQGSTASVDTGPSGDHTTGTGWYMYVETSSPVECNWTAKLSSSRQDPTDDRGFCLVFYYHMYGNSIGTLNVFISSGNTDNLIFNQSQSQGDEWRQAAVHFTSYSDWQVTFEAIDGSSYTGDIAIDDISFNPGPCSSRELNCTFDDGTCGYYQKSDDDFDWTRHQGLTASVDTGPSGDHTTGTGWYMYIETTFVGYNSNAKLSSSVQDSTDHRGFCLVFYYHMYGSSIGTLNVLISSGNTDNLVFTRSQSQGGEWRQASVHFISYSDWQVTFEAIGGSSFTGDIAIDDISFNPGPCSTRETTTIATTTEFTTVPSPTQLNCTFDYGTCGYYQRSDDDFDWTRHQGSTFSFDTGPSGDHTTGTGWYMYIETSLAGYNSKAKLSSSIQDSTDNRGFCLVFYYHMYGNSIGTLNVFISSGNMENLIFNRSQSQGDEWQQASVHFTSYSDWQVTFEAIDGSSFTGDIAIDDISFIPGPCSSRELNCTFDNDTCGYYQRSDDDFDWTRHQYSTASAGTGPSGDHTTGTGWYMYVETSSPVGYNWNAKLSSSRQDPTDNRGFCLIFYYHMYGNSIGTLNVFISSGNTDNLIFNRSQSQGDEWRQASVHFTSYSDWQVTFEAIDGSSFTGDIAIDDISFNPGPCSTRELNCTFDNGTCGYYQRSDDDFDWTRHQGSTSSFDTGPSGDHTTGTGWYMYVETSSPVGYNWNAKLSSSKQDPTDNRGFCLVFYYHMYGNSIGTLNVLISSGNMDNLIFSRSQSQGDEWRQASVHFTSYSDWQVTFEAIDGSSFTGDIAIDDIFFNPGPCSTRDSIRLVDGTSTYEGRVEILYNGVWGTVCDDFWDMNEARVVCRQLGYRDAVEALRSAYFGQGTGPILLDDLLCSGSETSLHQCPHRGYGSHNCGHNEDASVRCTDPGEDIILRCGSTSFQVDIPKQLIDGTYYAYEFYLSGDPHDYSCRGFYNGDLYISVNSSLTGCGTRVVDNGNEILYENMVEISSSVGNGIVDSLGVNISITCEYNSSERVITPWKTLPDVIRKTAKGSFEFDFAMYTDISYAVRYYSYPVEARFNEELYFRAEILRSPSNLEIHLRSCRATASPDYDDAVVYEFIRAGCGINNAPVRVLNPIRPSQADFEITSFGFRRDLSNPESQVWVHCEVVVCDLNDTYSECRQGCEQSRHRRSAVAPPLKVKRVVQGPILFKGEESQLRTDNNNESPGAFTTILFAVPLIMLIGLVVLGVSLRKVIKNSTQKKTSVIA</sequence>
<evidence type="ECO:0000313" key="12">
    <source>
        <dbReference type="Proteomes" id="UP001152320"/>
    </source>
</evidence>
<gene>
    <name evidence="11" type="ORF">HOLleu_37379</name>
</gene>
<feature type="disulfide bond" evidence="5">
    <location>
        <begin position="1424"/>
        <end position="1434"/>
    </location>
</feature>
<dbReference type="Gene3D" id="2.60.120.200">
    <property type="match status" value="6"/>
</dbReference>
<feature type="domain" description="MAM" evidence="8">
    <location>
        <begin position="1030"/>
        <end position="1189"/>
    </location>
</feature>
<feature type="domain" description="MAM" evidence="8">
    <location>
        <begin position="869"/>
        <end position="1027"/>
    </location>
</feature>
<evidence type="ECO:0000256" key="5">
    <source>
        <dbReference type="PROSITE-ProRule" id="PRU00196"/>
    </source>
</evidence>
<feature type="disulfide bond" evidence="5">
    <location>
        <begin position="279"/>
        <end position="289"/>
    </location>
</feature>
<dbReference type="PROSITE" id="PS00420">
    <property type="entry name" value="SRCR_1"/>
    <property type="match status" value="3"/>
</dbReference>
<accession>A0A9Q1BF83</accession>
<dbReference type="SUPFAM" id="SSF49899">
    <property type="entry name" value="Concanavalin A-like lectins/glucanases"/>
    <property type="match status" value="6"/>
</dbReference>
<feature type="domain" description="ZP" evidence="10">
    <location>
        <begin position="1464"/>
        <end position="1717"/>
    </location>
</feature>
<dbReference type="SMART" id="SM00241">
    <property type="entry name" value="ZP"/>
    <property type="match status" value="1"/>
</dbReference>
<dbReference type="Proteomes" id="UP001152320">
    <property type="component" value="Chromosome 20"/>
</dbReference>
<protein>
    <submittedName>
        <fullName evidence="11">MAM and LDL-receptor class A domain-containing protein 2</fullName>
    </submittedName>
</protein>
<dbReference type="Gene3D" id="3.10.250.10">
    <property type="entry name" value="SRCR-like domain"/>
    <property type="match status" value="3"/>
</dbReference>
<feature type="domain" description="SRCR" evidence="9">
    <location>
        <begin position="61"/>
        <end position="160"/>
    </location>
</feature>
<evidence type="ECO:0000256" key="3">
    <source>
        <dbReference type="ARBA" id="ARBA00023157"/>
    </source>
</evidence>
<evidence type="ECO:0000259" key="8">
    <source>
        <dbReference type="PROSITE" id="PS50060"/>
    </source>
</evidence>
<feature type="domain" description="MAM" evidence="8">
    <location>
        <begin position="690"/>
        <end position="848"/>
    </location>
</feature>
<dbReference type="FunFam" id="3.10.250.10:FF:000006">
    <property type="entry name" value="neurotrypsin isoform X2"/>
    <property type="match status" value="1"/>
</dbReference>
<dbReference type="InterPro" id="IPR000998">
    <property type="entry name" value="MAM_dom"/>
</dbReference>
<dbReference type="InterPro" id="IPR001190">
    <property type="entry name" value="SRCR"/>
</dbReference>
<feature type="domain" description="MAM" evidence="8">
    <location>
        <begin position="366"/>
        <end position="525"/>
    </location>
</feature>
<evidence type="ECO:0000259" key="10">
    <source>
        <dbReference type="PROSITE" id="PS51034"/>
    </source>
</evidence>
<dbReference type="PANTHER" id="PTHR23282:SF101">
    <property type="entry name" value="MAM DOMAIN-CONTAINING PROTEIN"/>
    <property type="match status" value="1"/>
</dbReference>
<dbReference type="PROSITE" id="PS50060">
    <property type="entry name" value="MAM_2"/>
    <property type="match status" value="6"/>
</dbReference>
<comment type="caution">
    <text evidence="11">The sequence shown here is derived from an EMBL/GenBank/DDBJ whole genome shotgun (WGS) entry which is preliminary data.</text>
</comment>
<dbReference type="Pfam" id="PF23344">
    <property type="entry name" value="ZP-N"/>
    <property type="match status" value="1"/>
</dbReference>
<feature type="disulfide bond" evidence="5">
    <location>
        <begin position="248"/>
        <end position="309"/>
    </location>
</feature>
<feature type="disulfide bond" evidence="5">
    <location>
        <begin position="98"/>
        <end position="159"/>
    </location>
</feature>
<dbReference type="Gene3D" id="2.60.40.3210">
    <property type="entry name" value="Zona pellucida, ZP-N domain"/>
    <property type="match status" value="1"/>
</dbReference>
<keyword evidence="6" id="KW-0812">Transmembrane</keyword>
<feature type="domain" description="MAM" evidence="8">
    <location>
        <begin position="528"/>
        <end position="687"/>
    </location>
</feature>
<dbReference type="Pfam" id="PF00629">
    <property type="entry name" value="MAM"/>
    <property type="match status" value="6"/>
</dbReference>
<dbReference type="InterPro" id="IPR013320">
    <property type="entry name" value="ConA-like_dom_sf"/>
</dbReference>
<evidence type="ECO:0000256" key="4">
    <source>
        <dbReference type="ARBA" id="ARBA00023180"/>
    </source>
</evidence>
<dbReference type="Pfam" id="PF00100">
    <property type="entry name" value="Zona_pellucida"/>
    <property type="match status" value="1"/>
</dbReference>
<feature type="disulfide bond" evidence="5">
    <location>
        <begin position="129"/>
        <end position="139"/>
    </location>
</feature>
<keyword evidence="6" id="KW-1133">Transmembrane helix</keyword>
<keyword evidence="1 7" id="KW-0732">Signal</keyword>
<feature type="disulfide bond" evidence="5">
    <location>
        <begin position="235"/>
        <end position="299"/>
    </location>
</feature>
<dbReference type="InterPro" id="IPR042235">
    <property type="entry name" value="ZP-C_dom"/>
</dbReference>
<dbReference type="Gene3D" id="2.60.40.4100">
    <property type="entry name" value="Zona pellucida, ZP-C domain"/>
    <property type="match status" value="1"/>
</dbReference>
<feature type="disulfide bond" evidence="5">
    <location>
        <begin position="85"/>
        <end position="149"/>
    </location>
</feature>
<evidence type="ECO:0000259" key="9">
    <source>
        <dbReference type="PROSITE" id="PS50287"/>
    </source>
</evidence>
<feature type="domain" description="MAM" evidence="8">
    <location>
        <begin position="1192"/>
        <end position="1351"/>
    </location>
</feature>
<feature type="disulfide bond" evidence="5">
    <location>
        <begin position="1380"/>
        <end position="1444"/>
    </location>
</feature>
<dbReference type="InterPro" id="IPR055356">
    <property type="entry name" value="ZP-N"/>
</dbReference>
<dbReference type="InterPro" id="IPR055355">
    <property type="entry name" value="ZP-C"/>
</dbReference>
<dbReference type="PRINTS" id="PR00258">
    <property type="entry name" value="SPERACTRCPTR"/>
</dbReference>
<dbReference type="InterPro" id="IPR036772">
    <property type="entry name" value="SRCR-like_dom_sf"/>
</dbReference>
<evidence type="ECO:0000256" key="7">
    <source>
        <dbReference type="SAM" id="SignalP"/>
    </source>
</evidence>
<organism evidence="11 12">
    <name type="scientific">Holothuria leucospilota</name>
    <name type="common">Black long sea cucumber</name>
    <name type="synonym">Mertensiothuria leucospilota</name>
    <dbReference type="NCBI Taxonomy" id="206669"/>
    <lineage>
        <taxon>Eukaryota</taxon>
        <taxon>Metazoa</taxon>
        <taxon>Echinodermata</taxon>
        <taxon>Eleutherozoa</taxon>
        <taxon>Echinozoa</taxon>
        <taxon>Holothuroidea</taxon>
        <taxon>Aspidochirotacea</taxon>
        <taxon>Aspidochirotida</taxon>
        <taxon>Holothuriidae</taxon>
        <taxon>Holothuria</taxon>
    </lineage>
</organism>
<keyword evidence="6" id="KW-0472">Membrane</keyword>
<evidence type="ECO:0000256" key="1">
    <source>
        <dbReference type="ARBA" id="ARBA00022729"/>
    </source>
</evidence>
<dbReference type="PROSITE" id="PS51034">
    <property type="entry name" value="ZP_2"/>
    <property type="match status" value="1"/>
</dbReference>
<evidence type="ECO:0000313" key="11">
    <source>
        <dbReference type="EMBL" id="KAJ8022472.1"/>
    </source>
</evidence>
<dbReference type="OrthoDB" id="412155at2759"/>
<feature type="domain" description="SRCR" evidence="9">
    <location>
        <begin position="211"/>
        <end position="310"/>
    </location>
</feature>
<dbReference type="PRINTS" id="PR00020">
    <property type="entry name" value="MAMDOMAIN"/>
</dbReference>
<dbReference type="FunFam" id="3.10.250.10:FF:000001">
    <property type="entry name" value="Lysyl oxidase 4 isoform X1"/>
    <property type="match status" value="1"/>
</dbReference>
<evidence type="ECO:0000256" key="6">
    <source>
        <dbReference type="SAM" id="Phobius"/>
    </source>
</evidence>
<feature type="domain" description="SRCR" evidence="9">
    <location>
        <begin position="1355"/>
        <end position="1455"/>
    </location>
</feature>
<dbReference type="SUPFAM" id="SSF56487">
    <property type="entry name" value="SRCR-like"/>
    <property type="match status" value="3"/>
</dbReference>
<dbReference type="InterPro" id="IPR001507">
    <property type="entry name" value="ZP_dom"/>
</dbReference>
<dbReference type="SMART" id="SM00202">
    <property type="entry name" value="SR"/>
    <property type="match status" value="3"/>
</dbReference>
<feature type="chain" id="PRO_5040241921" evidence="7">
    <location>
        <begin position="20"/>
        <end position="1797"/>
    </location>
</feature>
<reference evidence="11" key="1">
    <citation type="submission" date="2021-10" db="EMBL/GenBank/DDBJ databases">
        <title>Tropical sea cucumber genome reveals ecological adaptation and Cuvierian tubules defense mechanism.</title>
        <authorList>
            <person name="Chen T."/>
        </authorList>
    </citation>
    <scope>NUCLEOTIDE SEQUENCE</scope>
    <source>
        <strain evidence="11">Nanhai2018</strain>
        <tissue evidence="11">Muscle</tissue>
    </source>
</reference>
<dbReference type="PANTHER" id="PTHR23282">
    <property type="entry name" value="APICAL ENDOSOMAL GLYCOPROTEIN PRECURSOR"/>
    <property type="match status" value="1"/>
</dbReference>
<keyword evidence="12" id="KW-1185">Reference proteome</keyword>
<feature type="transmembrane region" description="Helical" evidence="6">
    <location>
        <begin position="1758"/>
        <end position="1781"/>
    </location>
</feature>
<dbReference type="EMBL" id="JAIZAY010000020">
    <property type="protein sequence ID" value="KAJ8022472.1"/>
    <property type="molecule type" value="Genomic_DNA"/>
</dbReference>
<keyword evidence="4" id="KW-0325">Glycoprotein</keyword>
<dbReference type="SMART" id="SM00137">
    <property type="entry name" value="MAM"/>
    <property type="match status" value="6"/>
</dbReference>
<keyword evidence="2" id="KW-0677">Repeat</keyword>
<dbReference type="GO" id="GO:0016020">
    <property type="term" value="C:membrane"/>
    <property type="evidence" value="ECO:0007669"/>
    <property type="project" value="InterPro"/>
</dbReference>
<evidence type="ECO:0000256" key="2">
    <source>
        <dbReference type="ARBA" id="ARBA00022737"/>
    </source>
</evidence>
<dbReference type="Pfam" id="PF00530">
    <property type="entry name" value="SRCR"/>
    <property type="match status" value="3"/>
</dbReference>